<dbReference type="SMART" id="SM00257">
    <property type="entry name" value="LysM"/>
    <property type="match status" value="1"/>
</dbReference>
<evidence type="ECO:0000259" key="3">
    <source>
        <dbReference type="PROSITE" id="PS51782"/>
    </source>
</evidence>
<dbReference type="Gene3D" id="2.60.40.10">
    <property type="entry name" value="Immunoglobulins"/>
    <property type="match status" value="1"/>
</dbReference>
<evidence type="ECO:0000256" key="1">
    <source>
        <dbReference type="SAM" id="MobiDB-lite"/>
    </source>
</evidence>
<dbReference type="PANTHER" id="PTHR34700">
    <property type="entry name" value="POTASSIUM BINDING PROTEIN KBP"/>
    <property type="match status" value="1"/>
</dbReference>
<dbReference type="EMBL" id="JAEIJD010000002">
    <property type="protein sequence ID" value="MBI6629205.1"/>
    <property type="molecule type" value="Genomic_DNA"/>
</dbReference>
<dbReference type="Proteomes" id="UP000613255">
    <property type="component" value="Unassembled WGS sequence"/>
</dbReference>
<proteinExistence type="predicted"/>
<name>A0A934HRF8_9RHOB</name>
<dbReference type="RefSeq" id="WP_198685201.1">
    <property type="nucleotide sequence ID" value="NZ_JAEIJD010000002.1"/>
</dbReference>
<dbReference type="Pfam" id="PF01476">
    <property type="entry name" value="LysM"/>
    <property type="match status" value="1"/>
</dbReference>
<dbReference type="InterPro" id="IPR036779">
    <property type="entry name" value="LysM_dom_sf"/>
</dbReference>
<dbReference type="Gene3D" id="3.10.350.10">
    <property type="entry name" value="LysM domain"/>
    <property type="match status" value="1"/>
</dbReference>
<reference evidence="4" key="1">
    <citation type="submission" date="2020-12" db="EMBL/GenBank/DDBJ databases">
        <title>Pontibaca salina gen. nov., sp. nov., isolated from marine sediment.</title>
        <authorList>
            <person name="Bo J."/>
            <person name="Wang S."/>
            <person name="Song X."/>
            <person name="Du Z."/>
        </authorList>
    </citation>
    <scope>NUCLEOTIDE SEQUENCE</scope>
    <source>
        <strain evidence="4">S1109L</strain>
    </source>
</reference>
<feature type="region of interest" description="Disordered" evidence="1">
    <location>
        <begin position="45"/>
        <end position="68"/>
    </location>
</feature>
<evidence type="ECO:0000256" key="2">
    <source>
        <dbReference type="SAM" id="Phobius"/>
    </source>
</evidence>
<sequence>MGQKTAGGRRVAIVIGALAAFGVAVIVYLTIFSDQAERVPQPLAVERQRDASNPPMEAARAPDNTGQDAAQFDVVRVDPDGTTVIAGTAPPGAQVTIMVDETEKQSVKADSAGQFAALLSLPHSDAARVLTLDTIQDGQSVLSQEQIILAPSPAAKVVTDEDVQLGTGKADAGNVTVLRADADGIEVIQPSTPEIAGIPDTIALDAITYDDDGRVRLGGRAKAGSRVRVYLDNAFSMDLSTDAEGRWQTAIEGIDPGLYTLRLDEISRTGEVISRIETPFQRESPEALMPADPETLADPVRAVTVQRGDTLWAISRDRLGEGVLYLRVFEANRDAIRDPDLIYPGQVFAIPH</sequence>
<dbReference type="InterPro" id="IPR013783">
    <property type="entry name" value="Ig-like_fold"/>
</dbReference>
<keyword evidence="2" id="KW-0812">Transmembrane</keyword>
<protein>
    <submittedName>
        <fullName evidence="4">LysM peptidoglycan-binding domain-containing protein</fullName>
    </submittedName>
</protein>
<dbReference type="PROSITE" id="PS51782">
    <property type="entry name" value="LYSM"/>
    <property type="match status" value="1"/>
</dbReference>
<dbReference type="PANTHER" id="PTHR34700:SF4">
    <property type="entry name" value="PHAGE-LIKE ELEMENT PBSX PROTEIN XKDP"/>
    <property type="match status" value="1"/>
</dbReference>
<comment type="caution">
    <text evidence="4">The sequence shown here is derived from an EMBL/GenBank/DDBJ whole genome shotgun (WGS) entry which is preliminary data.</text>
</comment>
<dbReference type="InterPro" id="IPR018392">
    <property type="entry name" value="LysM"/>
</dbReference>
<gene>
    <name evidence="4" type="ORF">JAO82_04845</name>
</gene>
<evidence type="ECO:0000313" key="5">
    <source>
        <dbReference type="Proteomes" id="UP000613255"/>
    </source>
</evidence>
<accession>A0A934HRF8</accession>
<feature type="transmembrane region" description="Helical" evidence="2">
    <location>
        <begin position="12"/>
        <end position="32"/>
    </location>
</feature>
<keyword evidence="5" id="KW-1185">Reference proteome</keyword>
<dbReference type="CDD" id="cd00118">
    <property type="entry name" value="LysM"/>
    <property type="match status" value="1"/>
</dbReference>
<evidence type="ECO:0000313" key="4">
    <source>
        <dbReference type="EMBL" id="MBI6629205.1"/>
    </source>
</evidence>
<keyword evidence="2" id="KW-0472">Membrane</keyword>
<keyword evidence="2" id="KW-1133">Transmembrane helix</keyword>
<dbReference type="InterPro" id="IPR052196">
    <property type="entry name" value="Bact_Kbp"/>
</dbReference>
<feature type="domain" description="LysM" evidence="3">
    <location>
        <begin position="301"/>
        <end position="350"/>
    </location>
</feature>
<organism evidence="4 5">
    <name type="scientific">Pontibaca salina</name>
    <dbReference type="NCBI Taxonomy" id="2795731"/>
    <lineage>
        <taxon>Bacteria</taxon>
        <taxon>Pseudomonadati</taxon>
        <taxon>Pseudomonadota</taxon>
        <taxon>Alphaproteobacteria</taxon>
        <taxon>Rhodobacterales</taxon>
        <taxon>Roseobacteraceae</taxon>
        <taxon>Pontibaca</taxon>
    </lineage>
</organism>
<dbReference type="AlphaFoldDB" id="A0A934HRF8"/>